<proteinExistence type="inferred from homology"/>
<dbReference type="HAMAP" id="MF_00454">
    <property type="entry name" value="FluC"/>
    <property type="match status" value="1"/>
</dbReference>
<comment type="similarity">
    <text evidence="7 10">Belongs to the fluoride channel Fluc/FEX (TC 1.A.43) family.</text>
</comment>
<comment type="subcellular location">
    <subcellularLocation>
        <location evidence="1 10">Cell membrane</location>
        <topology evidence="1 10">Multi-pass membrane protein</topology>
    </subcellularLocation>
</comment>
<keyword evidence="2 10" id="KW-1003">Cell membrane</keyword>
<feature type="transmembrane region" description="Helical" evidence="10">
    <location>
        <begin position="95"/>
        <end position="119"/>
    </location>
</feature>
<keyword evidence="3 10" id="KW-0812">Transmembrane</keyword>
<comment type="activity regulation">
    <text evidence="10">Na(+) is not transported, but it plays an essential structural role and its presence is essential for fluoride channel function.</text>
</comment>
<dbReference type="PANTHER" id="PTHR28259:SF1">
    <property type="entry name" value="FLUORIDE EXPORT PROTEIN 1-RELATED"/>
    <property type="match status" value="1"/>
</dbReference>
<dbReference type="OrthoDB" id="9799631at2"/>
<gene>
    <name evidence="10 11" type="primary">crcB</name>
    <name evidence="10" type="synonym">fluC</name>
    <name evidence="11" type="ORF">CBW46_009340</name>
</gene>
<name>A0A2W1NZE3_PAEXE</name>
<keyword evidence="10" id="KW-0813">Transport</keyword>
<organism evidence="11 12">
    <name type="scientific">Paenibacillus xerothermodurans</name>
    <dbReference type="NCBI Taxonomy" id="1977292"/>
    <lineage>
        <taxon>Bacteria</taxon>
        <taxon>Bacillati</taxon>
        <taxon>Bacillota</taxon>
        <taxon>Bacilli</taxon>
        <taxon>Bacillales</taxon>
        <taxon>Paenibacillaceae</taxon>
        <taxon>Paenibacillus</taxon>
    </lineage>
</organism>
<feature type="binding site" evidence="10">
    <location>
        <position position="76"/>
    </location>
    <ligand>
        <name>Na(+)</name>
        <dbReference type="ChEBI" id="CHEBI:29101"/>
        <note>structural</note>
    </ligand>
</feature>
<evidence type="ECO:0000256" key="8">
    <source>
        <dbReference type="ARBA" id="ARBA00035585"/>
    </source>
</evidence>
<keyword evidence="6 10" id="KW-0407">Ion channel</keyword>
<dbReference type="Pfam" id="PF02537">
    <property type="entry name" value="CRCB"/>
    <property type="match status" value="1"/>
</dbReference>
<comment type="function">
    <text evidence="9 10">Fluoride-specific ion channel. Important for reducing fluoride concentration in the cell, thus reducing its toxicity.</text>
</comment>
<evidence type="ECO:0000313" key="11">
    <source>
        <dbReference type="EMBL" id="PZE20892.1"/>
    </source>
</evidence>
<dbReference type="GO" id="GO:0046872">
    <property type="term" value="F:metal ion binding"/>
    <property type="evidence" value="ECO:0007669"/>
    <property type="project" value="UniProtKB-KW"/>
</dbReference>
<sequence>MTVFALAVGGFIGTLLRYGLGESMPTLTNGFPVGVLAVNLVGCLVVGWFFTAAEVRWTLRPEVRLGFGVGTIGAFTTFSAFSVQTVELIQDGRLAIAALYVLLSALGGLLLAYAGVCLAKVKKKEVTR</sequence>
<evidence type="ECO:0000256" key="1">
    <source>
        <dbReference type="ARBA" id="ARBA00004651"/>
    </source>
</evidence>
<keyword evidence="5 10" id="KW-0472">Membrane</keyword>
<feature type="transmembrane region" description="Helical" evidence="10">
    <location>
        <begin position="65"/>
        <end position="83"/>
    </location>
</feature>
<feature type="transmembrane region" description="Helical" evidence="10">
    <location>
        <begin position="31"/>
        <end position="53"/>
    </location>
</feature>
<protein>
    <recommendedName>
        <fullName evidence="10">Fluoride-specific ion channel FluC</fullName>
    </recommendedName>
</protein>
<evidence type="ECO:0000256" key="6">
    <source>
        <dbReference type="ARBA" id="ARBA00023303"/>
    </source>
</evidence>
<evidence type="ECO:0000256" key="4">
    <source>
        <dbReference type="ARBA" id="ARBA00022989"/>
    </source>
</evidence>
<dbReference type="AlphaFoldDB" id="A0A2W1NZE3"/>
<evidence type="ECO:0000256" key="5">
    <source>
        <dbReference type="ARBA" id="ARBA00023136"/>
    </source>
</evidence>
<dbReference type="GO" id="GO:0005886">
    <property type="term" value="C:plasma membrane"/>
    <property type="evidence" value="ECO:0007669"/>
    <property type="project" value="UniProtKB-SubCell"/>
</dbReference>
<dbReference type="GO" id="GO:0062054">
    <property type="term" value="F:fluoride channel activity"/>
    <property type="evidence" value="ECO:0007669"/>
    <property type="project" value="UniProtKB-UniRule"/>
</dbReference>
<dbReference type="Proteomes" id="UP000214746">
    <property type="component" value="Unassembled WGS sequence"/>
</dbReference>
<keyword evidence="4 10" id="KW-1133">Transmembrane helix</keyword>
<keyword evidence="10" id="KW-0479">Metal-binding</keyword>
<dbReference type="GO" id="GO:0140114">
    <property type="term" value="P:cellular detoxification of fluoride"/>
    <property type="evidence" value="ECO:0007669"/>
    <property type="project" value="UniProtKB-UniRule"/>
</dbReference>
<comment type="catalytic activity">
    <reaction evidence="8">
        <text>fluoride(in) = fluoride(out)</text>
        <dbReference type="Rhea" id="RHEA:76159"/>
        <dbReference type="ChEBI" id="CHEBI:17051"/>
    </reaction>
    <physiologicalReaction direction="left-to-right" evidence="8">
        <dbReference type="Rhea" id="RHEA:76160"/>
    </physiologicalReaction>
</comment>
<evidence type="ECO:0000313" key="12">
    <source>
        <dbReference type="Proteomes" id="UP000214746"/>
    </source>
</evidence>
<evidence type="ECO:0000256" key="9">
    <source>
        <dbReference type="ARBA" id="ARBA00049940"/>
    </source>
</evidence>
<evidence type="ECO:0000256" key="2">
    <source>
        <dbReference type="ARBA" id="ARBA00022475"/>
    </source>
</evidence>
<evidence type="ECO:0000256" key="3">
    <source>
        <dbReference type="ARBA" id="ARBA00022692"/>
    </source>
</evidence>
<keyword evidence="10" id="KW-0915">Sodium</keyword>
<reference evidence="11" key="1">
    <citation type="submission" date="2018-06" db="EMBL/GenBank/DDBJ databases">
        <title>Paenibacillus xerothermodurans sp. nov. an extremely dry heat resistant spore forming bacterium isolated from the soil of Cape Canaveral, Florida.</title>
        <authorList>
            <person name="Seuylemezian A."/>
            <person name="Kaur N."/>
            <person name="Patil P."/>
            <person name="Patil P."/>
            <person name="Mayilraj S."/>
            <person name="Vaishampayan P."/>
        </authorList>
    </citation>
    <scope>NUCLEOTIDE SEQUENCE [LARGE SCALE GENOMIC DNA]</scope>
    <source>
        <strain evidence="11">ATCC 27380</strain>
    </source>
</reference>
<evidence type="ECO:0000256" key="7">
    <source>
        <dbReference type="ARBA" id="ARBA00035120"/>
    </source>
</evidence>
<evidence type="ECO:0000256" key="10">
    <source>
        <dbReference type="HAMAP-Rule" id="MF_00454"/>
    </source>
</evidence>
<keyword evidence="12" id="KW-1185">Reference proteome</keyword>
<accession>A0A2W1NZE3</accession>
<dbReference type="NCBIfam" id="TIGR00494">
    <property type="entry name" value="crcB"/>
    <property type="match status" value="1"/>
</dbReference>
<dbReference type="InterPro" id="IPR003691">
    <property type="entry name" value="FluC"/>
</dbReference>
<dbReference type="RefSeq" id="WP_089199751.1">
    <property type="nucleotide sequence ID" value="NZ_NHRJ02000004.1"/>
</dbReference>
<comment type="caution">
    <text evidence="11">The sequence shown here is derived from an EMBL/GenBank/DDBJ whole genome shotgun (WGS) entry which is preliminary data.</text>
</comment>
<feature type="binding site" evidence="10">
    <location>
        <position position="73"/>
    </location>
    <ligand>
        <name>Na(+)</name>
        <dbReference type="ChEBI" id="CHEBI:29101"/>
        <note>structural</note>
    </ligand>
</feature>
<dbReference type="PANTHER" id="PTHR28259">
    <property type="entry name" value="FLUORIDE EXPORT PROTEIN 1-RELATED"/>
    <property type="match status" value="1"/>
</dbReference>
<keyword evidence="10" id="KW-0406">Ion transport</keyword>
<dbReference type="EMBL" id="NHRJ02000004">
    <property type="protein sequence ID" value="PZE20892.1"/>
    <property type="molecule type" value="Genomic_DNA"/>
</dbReference>